<dbReference type="InterPro" id="IPR018391">
    <property type="entry name" value="PQQ_b-propeller_rpt"/>
</dbReference>
<dbReference type="Pfam" id="PF13360">
    <property type="entry name" value="PQQ_2"/>
    <property type="match status" value="1"/>
</dbReference>
<evidence type="ECO:0000259" key="1">
    <source>
        <dbReference type="Pfam" id="PF13360"/>
    </source>
</evidence>
<dbReference type="PANTHER" id="PTHR34512:SF30">
    <property type="entry name" value="OUTER MEMBRANE PROTEIN ASSEMBLY FACTOR BAMB"/>
    <property type="match status" value="1"/>
</dbReference>
<organism evidence="2 3">
    <name type="scientific">Novosphingobium kunmingense</name>
    <dbReference type="NCBI Taxonomy" id="1211806"/>
    <lineage>
        <taxon>Bacteria</taxon>
        <taxon>Pseudomonadati</taxon>
        <taxon>Pseudomonadota</taxon>
        <taxon>Alphaproteobacteria</taxon>
        <taxon>Sphingomonadales</taxon>
        <taxon>Sphingomonadaceae</taxon>
        <taxon>Novosphingobium</taxon>
    </lineage>
</organism>
<evidence type="ECO:0000313" key="2">
    <source>
        <dbReference type="EMBL" id="PKB25952.1"/>
    </source>
</evidence>
<evidence type="ECO:0000313" key="3">
    <source>
        <dbReference type="Proteomes" id="UP000232587"/>
    </source>
</evidence>
<dbReference type="Gene3D" id="2.130.10.10">
    <property type="entry name" value="YVTN repeat-like/Quinoprotein amine dehydrogenase"/>
    <property type="match status" value="1"/>
</dbReference>
<gene>
    <name evidence="2" type="ORF">B0I00_1160</name>
</gene>
<dbReference type="PANTHER" id="PTHR34512">
    <property type="entry name" value="CELL SURFACE PROTEIN"/>
    <property type="match status" value="1"/>
</dbReference>
<sequence length="447" mass="45849">MPSISIFRKGAAPLALVLALGLSGCGVFGGKGKPSTPTVGDRVAILSRVESGAKVDPALDGVAVVLPPAAVNADWPQAGGNAGKSYGNLALSATPAQIWTGAIAGSGKKQRLAASPVVGGGQLFAMGTDGVVTAFDAGTGARRWSQSFSVKGDAASSVYGGGASYNDGKVYVTTGVGEVAALDASDGKQLWKVKPAGPLRGSPTIAFGSVYVMTMDNQIVSLNAADGTLQWNETGASGQTGVFGVAAPAAGQGTVITGYSTGELVAYRYENGRQLWADALARTSLSTSVGVLTDIDADPIIDRGRVFALGQGGRMAAYELVSGQRIWELNLAGISTPAVAGDWIFTLTDDAKLLCIARSNGKVRWVQQLTRFGNEEKKSDPVFWTGPVLAGDRLWFANSNGEIYSAGVADGAPQLVTRTKAAVSLSPVVANSTLYVLDDDGTITALR</sequence>
<proteinExistence type="predicted"/>
<dbReference type="SMART" id="SM00564">
    <property type="entry name" value="PQQ"/>
    <property type="match status" value="6"/>
</dbReference>
<accession>A0A2N0I428</accession>
<dbReference type="AlphaFoldDB" id="A0A2N0I428"/>
<keyword evidence="3" id="KW-1185">Reference proteome</keyword>
<dbReference type="InterPro" id="IPR002372">
    <property type="entry name" value="PQQ_rpt_dom"/>
</dbReference>
<comment type="caution">
    <text evidence="2">The sequence shown here is derived from an EMBL/GenBank/DDBJ whole genome shotgun (WGS) entry which is preliminary data.</text>
</comment>
<dbReference type="Proteomes" id="UP000232587">
    <property type="component" value="Unassembled WGS sequence"/>
</dbReference>
<dbReference type="InterPro" id="IPR011047">
    <property type="entry name" value="Quinoprotein_ADH-like_sf"/>
</dbReference>
<reference evidence="2 3" key="1">
    <citation type="submission" date="2017-11" db="EMBL/GenBank/DDBJ databases">
        <title>Genomic Encyclopedia of Type Strains, Phase III (KMG-III): the genomes of soil and plant-associated and newly described type strains.</title>
        <authorList>
            <person name="Whitman W."/>
        </authorList>
    </citation>
    <scope>NUCLEOTIDE SEQUENCE [LARGE SCALE GENOMIC DNA]</scope>
    <source>
        <strain evidence="2 3">CGMCC 1.12274</strain>
    </source>
</reference>
<name>A0A2N0I428_9SPHN</name>
<dbReference type="RefSeq" id="WP_198519143.1">
    <property type="nucleotide sequence ID" value="NZ_PHUF01000002.1"/>
</dbReference>
<protein>
    <submittedName>
        <fullName evidence="2">Outer membrane protein assembly factor BamB</fullName>
    </submittedName>
</protein>
<feature type="domain" description="Pyrrolo-quinoline quinone repeat" evidence="1">
    <location>
        <begin position="129"/>
        <end position="366"/>
    </location>
</feature>
<dbReference type="InterPro" id="IPR015943">
    <property type="entry name" value="WD40/YVTN_repeat-like_dom_sf"/>
</dbReference>
<dbReference type="SUPFAM" id="SSF50998">
    <property type="entry name" value="Quinoprotein alcohol dehydrogenase-like"/>
    <property type="match status" value="1"/>
</dbReference>
<dbReference type="EMBL" id="PHUF01000002">
    <property type="protein sequence ID" value="PKB25952.1"/>
    <property type="molecule type" value="Genomic_DNA"/>
</dbReference>